<sequence length="308" mass="35169">MIFFSILVLRPSLKNLSPLLCINVYKEFYFFLILICLYISVEKSFWYVMKKILFCFLFGMCAIKGFAKVSPEEIVEMFEQNPEMFNVLAQMSYHYGAGKNQGVDSEEEILKKSLQNIELDSIPSIPLTETENTSKVENSVIAFVSPYCPHCRSLIKNLIQLEKEKFFGNHTDVRIVYAPTNSASHCAIKALMAAHKIKKNDGLEKTLGIIDTRFNPVEALDWPKLFAQHHPEISEKSFSEIMNCPEVEHHSKKCAQYISKLNMESFPVIALCKKSSKKHKKELKDIILGNPSHIGLLSQALRVKLSIK</sequence>
<organism evidence="1 2">
    <name type="scientific">Holospora elegans E1</name>
    <dbReference type="NCBI Taxonomy" id="1427503"/>
    <lineage>
        <taxon>Bacteria</taxon>
        <taxon>Pseudomonadati</taxon>
        <taxon>Pseudomonadota</taxon>
        <taxon>Alphaproteobacteria</taxon>
        <taxon>Holosporales</taxon>
        <taxon>Holosporaceae</taxon>
        <taxon>Holospora</taxon>
    </lineage>
</organism>
<dbReference type="SUPFAM" id="SSF52833">
    <property type="entry name" value="Thioredoxin-like"/>
    <property type="match status" value="1"/>
</dbReference>
<proteinExistence type="predicted"/>
<dbReference type="AlphaFoldDB" id="A0A023DYJ2"/>
<dbReference type="STRING" id="1427503.HE1_00874"/>
<dbReference type="CDD" id="cd02972">
    <property type="entry name" value="DsbA_family"/>
    <property type="match status" value="1"/>
</dbReference>
<protein>
    <submittedName>
        <fullName evidence="1">Uncharacterized protein</fullName>
    </submittedName>
</protein>
<reference evidence="1 2" key="1">
    <citation type="journal article" date="2014" name="FEMS Microbiol. Lett.">
        <title>Draft genome sequences of three Holospora species (Holospora obtusa, Holospora undulata, and Holospora elegans), endonuclear symbiotic bacteria of the ciliate Paramecium caudatum.</title>
        <authorList>
            <person name="Dohra H."/>
            <person name="Tanaka K."/>
            <person name="Suzuki T."/>
            <person name="Fujishima M."/>
            <person name="Suzuki H."/>
        </authorList>
    </citation>
    <scope>NUCLEOTIDE SEQUENCE [LARGE SCALE GENOMIC DNA]</scope>
    <source>
        <strain evidence="1 2">E1</strain>
    </source>
</reference>
<comment type="caution">
    <text evidence="1">The sequence shown here is derived from an EMBL/GenBank/DDBJ whole genome shotgun (WGS) entry which is preliminary data.</text>
</comment>
<accession>A0A023DYJ2</accession>
<dbReference type="Proteomes" id="UP000024842">
    <property type="component" value="Unassembled WGS sequence"/>
</dbReference>
<name>A0A023DYJ2_9PROT</name>
<dbReference type="Gene3D" id="3.40.30.10">
    <property type="entry name" value="Glutaredoxin"/>
    <property type="match status" value="1"/>
</dbReference>
<gene>
    <name evidence="1" type="ORF">HE1_00874</name>
</gene>
<dbReference type="EMBL" id="BAUP01000109">
    <property type="protein sequence ID" value="GAJ46539.1"/>
    <property type="molecule type" value="Genomic_DNA"/>
</dbReference>
<evidence type="ECO:0000313" key="2">
    <source>
        <dbReference type="Proteomes" id="UP000024842"/>
    </source>
</evidence>
<keyword evidence="2" id="KW-1185">Reference proteome</keyword>
<dbReference type="InterPro" id="IPR036249">
    <property type="entry name" value="Thioredoxin-like_sf"/>
</dbReference>
<evidence type="ECO:0000313" key="1">
    <source>
        <dbReference type="EMBL" id="GAJ46539.1"/>
    </source>
</evidence>
<dbReference type="OrthoDB" id="9780147at2"/>